<dbReference type="NCBIfam" id="TIGR01909">
    <property type="entry name" value="C_GCAxxG_C_C"/>
    <property type="match status" value="1"/>
</dbReference>
<dbReference type="Pfam" id="PF09719">
    <property type="entry name" value="C_GCAxxG_C_C"/>
    <property type="match status" value="1"/>
</dbReference>
<proteinExistence type="predicted"/>
<gene>
    <name evidence="1" type="ORF">BACPEC_00466</name>
</gene>
<dbReference type="HOGENOM" id="CLU_091283_1_0_9"/>
<accession>B7AP62</accession>
<organism evidence="1 2">
    <name type="scientific">[Bacteroides] pectinophilus ATCC 43243</name>
    <dbReference type="NCBI Taxonomy" id="483218"/>
    <lineage>
        <taxon>Bacteria</taxon>
        <taxon>Bacillati</taxon>
        <taxon>Bacillota</taxon>
        <taxon>Clostridia</taxon>
        <taxon>Eubacteriales</taxon>
    </lineage>
</organism>
<keyword evidence="2" id="KW-1185">Reference proteome</keyword>
<protein>
    <recommendedName>
        <fullName evidence="3">C_GCAxxG_C_C family protein</fullName>
    </recommendedName>
</protein>
<reference evidence="1 2" key="2">
    <citation type="submission" date="2008-11" db="EMBL/GenBank/DDBJ databases">
        <authorList>
            <person name="Fulton L."/>
            <person name="Clifton S."/>
            <person name="Fulton B."/>
            <person name="Xu J."/>
            <person name="Minx P."/>
            <person name="Pepin K.H."/>
            <person name="Johnson M."/>
            <person name="Bhonagiri V."/>
            <person name="Nash W.E."/>
            <person name="Mardis E.R."/>
            <person name="Wilson R.K."/>
        </authorList>
    </citation>
    <scope>NUCLEOTIDE SEQUENCE [LARGE SCALE GENOMIC DNA]</scope>
    <source>
        <strain evidence="1 2">ATCC 43243</strain>
    </source>
</reference>
<sequence>MTRKEKAVQLFKEGYNCAQSVFGAYADLYEIPADMAFRISASFGAGVGRMREVCGCVSGMSLVAGFETGATEGADRDAKAHNYAVVQEMAKKFRERSGGSIICKELLGLKKPEGSTVPAERNADYYKKRPCVELIGVACDIIEETFDLGGHPLA</sequence>
<dbReference type="STRING" id="483218.BACPEC_00466"/>
<name>B7AP62_9FIRM</name>
<dbReference type="eggNOG" id="COG1433">
    <property type="taxonomic scope" value="Bacteria"/>
</dbReference>
<dbReference type="Proteomes" id="UP000003136">
    <property type="component" value="Unassembled WGS sequence"/>
</dbReference>
<comment type="caution">
    <text evidence="1">The sequence shown here is derived from an EMBL/GenBank/DDBJ whole genome shotgun (WGS) entry which is preliminary data.</text>
</comment>
<dbReference type="AlphaFoldDB" id="B7AP62"/>
<dbReference type="InterPro" id="IPR010181">
    <property type="entry name" value="CGCAxxGCC_motif"/>
</dbReference>
<evidence type="ECO:0000313" key="2">
    <source>
        <dbReference type="Proteomes" id="UP000003136"/>
    </source>
</evidence>
<evidence type="ECO:0008006" key="3">
    <source>
        <dbReference type="Google" id="ProtNLM"/>
    </source>
</evidence>
<reference evidence="1 2" key="1">
    <citation type="submission" date="2008-11" db="EMBL/GenBank/DDBJ databases">
        <title>Draft genome sequence of Bacteroides pectinophilus (ATCC 43243).</title>
        <authorList>
            <person name="Sudarsanam P."/>
            <person name="Ley R."/>
            <person name="Guruge J."/>
            <person name="Turnbaugh P.J."/>
            <person name="Mahowald M."/>
            <person name="Liep D."/>
            <person name="Gordon J."/>
        </authorList>
    </citation>
    <scope>NUCLEOTIDE SEQUENCE [LARGE SCALE GENOMIC DNA]</scope>
    <source>
        <strain evidence="1 2">ATCC 43243</strain>
    </source>
</reference>
<evidence type="ECO:0000313" key="1">
    <source>
        <dbReference type="EMBL" id="EEC58336.1"/>
    </source>
</evidence>
<dbReference type="EMBL" id="ABVQ01000034">
    <property type="protein sequence ID" value="EEC58336.1"/>
    <property type="molecule type" value="Genomic_DNA"/>
</dbReference>